<accession>A0A7S8HEI2</accession>
<sequence>MKFKFLAIILLLISNCIFVALHFTKDNDDQYLFLLQLEGKSESWKIEDYLVKLSNTEIIHGNGKLTYIGEGNVSDYAIFFSWVTNGYLRLLCPIEAL</sequence>
<name>A0A7S8HEI2_9BACI</name>
<reference evidence="1 2" key="1">
    <citation type="submission" date="2019-07" db="EMBL/GenBank/DDBJ databases">
        <title>Genome sequence of 2 isolates from Red Sea Mangroves.</title>
        <authorList>
            <person name="Sefrji F."/>
            <person name="Michoud G."/>
            <person name="Merlino G."/>
            <person name="Daffonchio D."/>
        </authorList>
    </citation>
    <scope>NUCLEOTIDE SEQUENCE [LARGE SCALE GENOMIC DNA]</scope>
    <source>
        <strain evidence="1 2">R1DC41</strain>
    </source>
</reference>
<dbReference type="RefSeq" id="WP_239673377.1">
    <property type="nucleotide sequence ID" value="NZ_CP049742.1"/>
</dbReference>
<gene>
    <name evidence="1" type="ORF">G8O30_02245</name>
</gene>
<evidence type="ECO:0000313" key="1">
    <source>
        <dbReference type="EMBL" id="QPC45859.1"/>
    </source>
</evidence>
<dbReference type="AlphaFoldDB" id="A0A7S8HEI2"/>
<organism evidence="1 2">
    <name type="scientific">Mangrovibacillus cuniculi</name>
    <dbReference type="NCBI Taxonomy" id="2593652"/>
    <lineage>
        <taxon>Bacteria</taxon>
        <taxon>Bacillati</taxon>
        <taxon>Bacillota</taxon>
        <taxon>Bacilli</taxon>
        <taxon>Bacillales</taxon>
        <taxon>Bacillaceae</taxon>
        <taxon>Mangrovibacillus</taxon>
    </lineage>
</organism>
<proteinExistence type="predicted"/>
<dbReference type="Proteomes" id="UP000593626">
    <property type="component" value="Chromosome"/>
</dbReference>
<dbReference type="EMBL" id="CP049742">
    <property type="protein sequence ID" value="QPC45859.1"/>
    <property type="molecule type" value="Genomic_DNA"/>
</dbReference>
<keyword evidence="2" id="KW-1185">Reference proteome</keyword>
<dbReference type="KEGG" id="mcui:G8O30_02245"/>
<protein>
    <submittedName>
        <fullName evidence="1">Uncharacterized protein</fullName>
    </submittedName>
</protein>
<evidence type="ECO:0000313" key="2">
    <source>
        <dbReference type="Proteomes" id="UP000593626"/>
    </source>
</evidence>